<sequence>MPDHPPFSATPGVLSRRQTVLALSAAALAPLLLSACQSKSEPDANQSTPQAAAKPDPLAIDWEALNQAVGQYPANSPFLAQPAIVERLTKLLGQANYAQAQLNLQVASPLSVEGSVFYITGNRAHEGGINAVAIGLDEASNTIRVWLLQNSQAHVFAEPGANFAWPRDVQTMIGNSQS</sequence>
<evidence type="ECO:0000313" key="1">
    <source>
        <dbReference type="EMBL" id="THJ32138.1"/>
    </source>
</evidence>
<organism evidence="1 2">
    <name type="scientific">Lampropedia aestuarii</name>
    <dbReference type="NCBI Taxonomy" id="2562762"/>
    <lineage>
        <taxon>Bacteria</taxon>
        <taxon>Pseudomonadati</taxon>
        <taxon>Pseudomonadota</taxon>
        <taxon>Betaproteobacteria</taxon>
        <taxon>Burkholderiales</taxon>
        <taxon>Comamonadaceae</taxon>
        <taxon>Lampropedia</taxon>
    </lineage>
</organism>
<keyword evidence="2" id="KW-1185">Reference proteome</keyword>
<evidence type="ECO:0000313" key="2">
    <source>
        <dbReference type="Proteomes" id="UP000306236"/>
    </source>
</evidence>
<dbReference type="OrthoDB" id="8812365at2"/>
<dbReference type="PROSITE" id="PS51318">
    <property type="entry name" value="TAT"/>
    <property type="match status" value="1"/>
</dbReference>
<dbReference type="EMBL" id="SSWX01000017">
    <property type="protein sequence ID" value="THJ32138.1"/>
    <property type="molecule type" value="Genomic_DNA"/>
</dbReference>
<dbReference type="Proteomes" id="UP000306236">
    <property type="component" value="Unassembled WGS sequence"/>
</dbReference>
<gene>
    <name evidence="1" type="ORF">E8K88_12870</name>
</gene>
<protein>
    <submittedName>
        <fullName evidence="1">Uncharacterized protein</fullName>
    </submittedName>
</protein>
<name>A0A4S5BQN8_9BURK</name>
<comment type="caution">
    <text evidence="1">The sequence shown here is derived from an EMBL/GenBank/DDBJ whole genome shotgun (WGS) entry which is preliminary data.</text>
</comment>
<proteinExistence type="predicted"/>
<reference evidence="1 2" key="1">
    <citation type="submission" date="2019-04" db="EMBL/GenBank/DDBJ databases">
        <title>Lampropedia sp YIM MLB12 draf genome.</title>
        <authorList>
            <person name="Wang Y.-X."/>
        </authorList>
    </citation>
    <scope>NUCLEOTIDE SEQUENCE [LARGE SCALE GENOMIC DNA]</scope>
    <source>
        <strain evidence="1 2">YIM MLB12</strain>
    </source>
</reference>
<dbReference type="InterPro" id="IPR006311">
    <property type="entry name" value="TAT_signal"/>
</dbReference>
<dbReference type="AlphaFoldDB" id="A0A4S5BQN8"/>
<dbReference type="RefSeq" id="WP_136407083.1">
    <property type="nucleotide sequence ID" value="NZ_SSWX01000017.1"/>
</dbReference>
<accession>A0A4S5BQN8</accession>